<sequence length="1510" mass="165983">MSGTFEGNESAYGKKTIIYTTDSPLMCMAVNSKAEMIAVAGRNLFQVFSIHEDKFISLHRVKTPSRLVMSDITKSKTPATDSSGTECPPNPSHGTIVTATDPVPNRNSPVMQSAINQPRSHSVTDVSWSNVGDILATASTSGDVMLWDVGRGMTQTACFSGHNRSIHCIHFNPSISTELVTASQDGKLKLFDIRDPNPNSSCQIFFQRTASPSPVRDVSFCPKQGFMVAAAQENGVISIWDTRKGSRPFRAFQGHSCSITTLDWHPNWNITTCNWLATAGARDHLTKVWNLSSPSGLSSVSCPNVIYTVRTSNVNRVRWRPGFMTQLVTSCNLTIDLSVHIWDLQRPFIPYVSFEEHKDLVTCISWCPAEINNFYTVGRDGLLIRHSIKDGIRPVENAPPVALAFSPYGHLLHAVRKDRVEINKKSSTVMEESGKISYPIQTCIQHSNGNGHPSIHFGSSNSTSNSSNSTTATTIATTTNTSETVTSSKDFEHPTASVTSSVNVDEVVTQGGTTTTGIISITSESTVSVPVNNGAYNIIHGAVNTSNINTTTTISATSFVFTNSTGSECCTTVVTTSATTTVPYSSSSDLPQIGSLKSAKLFVSQAHSLLFHYKPCIETTSQPNWFDFTNALLPDLIILLAKNYKFIGSNVDMICEYNANVCLRFGQPFLVQFWLLLRSIYGSLGIDSHKCASQFAMQPQLSTPSHQHRQIFNLSDLDNQLGKHIQSSLINENKVVSPVNSSCFHIPTSRTTCLKCFRHSGVVKRKKRDIKINDTGTGIQLSSILESLGIKSRDSAEKSMEKTRANLNLDYRRHSSGNVGIRRQCVSKQLIDATQPIQKFLSYSNSEDNNNNGHHTDDLFPTIPSSTNSYNIKGCHSTLTNELLIHATKPIPLNINCDILHKPLTINDDCQLTSSISSSASPPIIQPSQSILKSLEQDISPDGLLFHNYHEDIDYLFHAASPEESLQYNSFVEDNSSKRGPAQPDIIEVIGLHDDPVIVETEYLPDEAFTTTTNIVYQRFEDYNQSQCKQKELYHTHHQKCQLMKQHTIDGNTHDDNWPSTSHKTITNDVCKIVSGSVDAPLPGTNNSSSKSQRKSVECTKILASKCCDLSLVEWRNRQILPASSFSGLCTATTTTTTKSISNESERTPFVPLCNSNHIDNHETEKCSEETLLKREGAENDCHFISQSVLSSSPSQSNTSSLTKTQHSLGTSKKPVQLLAPWHHSKSLAGFGKESSILLNGHTANSIGSMSPISGEINSLICKWLIKLVESGHVQTVCTALLALGPERLRVSEWISESILEHWFISYLELLSRFRLWTVCARIIKQCGNPFAGADNQLYLQEFRRSINLNNVFRPIVIKPADPESKTSGNAGDTRPDVNTRTRWKSGGLANIDNSFAFRLSNMSSALSPGVAALNQASTTLSIRCGLCTKPLCASESTQQLTGHTGWACSRHATSFDPATITCALCHLVVRGLFVCCRGCSHGGHLEHMQAWLTKRSECPTGCGHRCRYD</sequence>
<feature type="compositionally biased region" description="Low complexity" evidence="9">
    <location>
        <begin position="1189"/>
        <end position="1203"/>
    </location>
</feature>
<proteinExistence type="inferred from homology"/>
<evidence type="ECO:0000256" key="6">
    <source>
        <dbReference type="ARBA" id="ARBA00022833"/>
    </source>
</evidence>
<evidence type="ECO:0000259" key="10">
    <source>
        <dbReference type="Pfam" id="PF17120"/>
    </source>
</evidence>
<evidence type="ECO:0000313" key="11">
    <source>
        <dbReference type="EMBL" id="TNN15760.1"/>
    </source>
</evidence>
<dbReference type="Pfam" id="PF17120">
    <property type="entry name" value="zf-RING_16"/>
    <property type="match status" value="1"/>
</dbReference>
<evidence type="ECO:0000256" key="7">
    <source>
        <dbReference type="ARBA" id="ARBA00040269"/>
    </source>
</evidence>
<dbReference type="Pfam" id="PF00400">
    <property type="entry name" value="WD40"/>
    <property type="match status" value="2"/>
</dbReference>
<dbReference type="STRING" id="6182.A0A4Z2DHS6"/>
<evidence type="ECO:0000256" key="9">
    <source>
        <dbReference type="SAM" id="MobiDB-lite"/>
    </source>
</evidence>
<dbReference type="GO" id="GO:0005774">
    <property type="term" value="C:vacuolar membrane"/>
    <property type="evidence" value="ECO:0007669"/>
    <property type="project" value="TreeGrafter"/>
</dbReference>
<dbReference type="OrthoDB" id="60955at2759"/>
<dbReference type="Gene3D" id="2.130.10.10">
    <property type="entry name" value="YVTN repeat-like/Quinoprotein amine dehydrogenase"/>
    <property type="match status" value="2"/>
</dbReference>
<dbReference type="GO" id="GO:0034198">
    <property type="term" value="P:cellular response to amino acid starvation"/>
    <property type="evidence" value="ECO:0007669"/>
    <property type="project" value="TreeGrafter"/>
</dbReference>
<dbReference type="EMBL" id="SKCS01000143">
    <property type="protein sequence ID" value="TNN15759.1"/>
    <property type="molecule type" value="Genomic_DNA"/>
</dbReference>
<dbReference type="PANTHER" id="PTHR46200:SF1">
    <property type="entry name" value="GATOR COMPLEX PROTEIN WDR24"/>
    <property type="match status" value="1"/>
</dbReference>
<dbReference type="InterPro" id="IPR019775">
    <property type="entry name" value="WD40_repeat_CS"/>
</dbReference>
<dbReference type="Proteomes" id="UP000311919">
    <property type="component" value="Unassembled WGS sequence"/>
</dbReference>
<dbReference type="GO" id="GO:0016239">
    <property type="term" value="P:positive regulation of macroautophagy"/>
    <property type="evidence" value="ECO:0007669"/>
    <property type="project" value="TreeGrafter"/>
</dbReference>
<dbReference type="GO" id="GO:1904263">
    <property type="term" value="P:positive regulation of TORC1 signaling"/>
    <property type="evidence" value="ECO:0007669"/>
    <property type="project" value="TreeGrafter"/>
</dbReference>
<dbReference type="InterPro" id="IPR001680">
    <property type="entry name" value="WD40_rpt"/>
</dbReference>
<feature type="domain" description="WDR59/RTC1-like RING zinc finger" evidence="10">
    <location>
        <begin position="1461"/>
        <end position="1508"/>
    </location>
</feature>
<dbReference type="InterPro" id="IPR036322">
    <property type="entry name" value="WD40_repeat_dom_sf"/>
</dbReference>
<keyword evidence="4" id="KW-0677">Repeat</keyword>
<dbReference type="CDD" id="cd16693">
    <property type="entry name" value="mRING-H2-C3H3C2_WDR24"/>
    <property type="match status" value="1"/>
</dbReference>
<organism evidence="11 12">
    <name type="scientific">Schistosoma japonicum</name>
    <name type="common">Blood fluke</name>
    <dbReference type="NCBI Taxonomy" id="6182"/>
    <lineage>
        <taxon>Eukaryota</taxon>
        <taxon>Metazoa</taxon>
        <taxon>Spiralia</taxon>
        <taxon>Lophotrochozoa</taxon>
        <taxon>Platyhelminthes</taxon>
        <taxon>Trematoda</taxon>
        <taxon>Digenea</taxon>
        <taxon>Strigeidida</taxon>
        <taxon>Schistosomatoidea</taxon>
        <taxon>Schistosomatidae</taxon>
        <taxon>Schistosoma</taxon>
    </lineage>
</organism>
<feature type="region of interest" description="Disordered" evidence="9">
    <location>
        <begin position="449"/>
        <end position="497"/>
    </location>
</feature>
<keyword evidence="2 8" id="KW-0853">WD repeat</keyword>
<feature type="repeat" description="WD" evidence="8">
    <location>
        <begin position="159"/>
        <end position="201"/>
    </location>
</feature>
<dbReference type="PROSITE" id="PS50082">
    <property type="entry name" value="WD_REPEATS_2"/>
    <property type="match status" value="3"/>
</dbReference>
<evidence type="ECO:0000256" key="4">
    <source>
        <dbReference type="ARBA" id="ARBA00022737"/>
    </source>
</evidence>
<dbReference type="SUPFAM" id="SSF50978">
    <property type="entry name" value="WD40 repeat-like"/>
    <property type="match status" value="1"/>
</dbReference>
<evidence type="ECO:0000256" key="2">
    <source>
        <dbReference type="ARBA" id="ARBA00022574"/>
    </source>
</evidence>
<keyword evidence="6" id="KW-0862">Zinc</keyword>
<keyword evidence="12" id="KW-1185">Reference proteome</keyword>
<gene>
    <name evidence="11" type="ORF">EWB00_001133</name>
</gene>
<keyword evidence="5" id="KW-0863">Zinc-finger</keyword>
<feature type="compositionally biased region" description="Low complexity" evidence="9">
    <location>
        <begin position="459"/>
        <end position="488"/>
    </location>
</feature>
<dbReference type="InterPro" id="IPR049566">
    <property type="entry name" value="WDR59_RTC1-like_RING_Znf"/>
</dbReference>
<dbReference type="PANTHER" id="PTHR46200">
    <property type="entry name" value="GATOR COMPLEX PROTEIN WDR24"/>
    <property type="match status" value="1"/>
</dbReference>
<protein>
    <recommendedName>
        <fullName evidence="7">GATOR2 complex protein WDR24</fullName>
    </recommendedName>
</protein>
<dbReference type="GO" id="GO:0005829">
    <property type="term" value="C:cytosol"/>
    <property type="evidence" value="ECO:0007669"/>
    <property type="project" value="TreeGrafter"/>
</dbReference>
<comment type="similarity">
    <text evidence="1">Belongs to the WD repeat WDR24 family.</text>
</comment>
<evidence type="ECO:0000256" key="8">
    <source>
        <dbReference type="PROSITE-ProRule" id="PRU00221"/>
    </source>
</evidence>
<name>A0A4Z2DHS6_SCHJA</name>
<dbReference type="GO" id="GO:0008270">
    <property type="term" value="F:zinc ion binding"/>
    <property type="evidence" value="ECO:0007669"/>
    <property type="project" value="UniProtKB-KW"/>
</dbReference>
<evidence type="ECO:0000313" key="12">
    <source>
        <dbReference type="Proteomes" id="UP000311919"/>
    </source>
</evidence>
<dbReference type="PROSITE" id="PS50294">
    <property type="entry name" value="WD_REPEATS_REGION"/>
    <property type="match status" value="1"/>
</dbReference>
<accession>A0A4Z2DHS6</accession>
<feature type="repeat" description="WD" evidence="8">
    <location>
        <begin position="116"/>
        <end position="157"/>
    </location>
</feature>
<feature type="region of interest" description="Disordered" evidence="9">
    <location>
        <begin position="1189"/>
        <end position="1209"/>
    </location>
</feature>
<keyword evidence="3" id="KW-0479">Metal-binding</keyword>
<dbReference type="InterPro" id="IPR015943">
    <property type="entry name" value="WD40/YVTN_repeat-like_dom_sf"/>
</dbReference>
<reference evidence="11 12" key="1">
    <citation type="submission" date="2019-03" db="EMBL/GenBank/DDBJ databases">
        <title>An improved genome assembly of the fluke Schistosoma japonicum.</title>
        <authorList>
            <person name="Hu W."/>
            <person name="Luo F."/>
            <person name="Yin M."/>
            <person name="Mo X."/>
            <person name="Sun C."/>
            <person name="Wu Q."/>
            <person name="Zhu B."/>
            <person name="Xiang M."/>
            <person name="Wang J."/>
            <person name="Wang Y."/>
            <person name="Zhang T."/>
            <person name="Xu B."/>
            <person name="Zheng H."/>
            <person name="Feng Z."/>
        </authorList>
    </citation>
    <scope>NUCLEOTIDE SEQUENCE [LARGE SCALE GENOMIC DNA]</scope>
    <source>
        <strain evidence="11">HuSjv2</strain>
        <tissue evidence="11">Worms</tissue>
    </source>
</reference>
<dbReference type="PROSITE" id="PS00678">
    <property type="entry name" value="WD_REPEATS_1"/>
    <property type="match status" value="2"/>
</dbReference>
<dbReference type="EMBL" id="SKCS01000143">
    <property type="protein sequence ID" value="TNN15760.1"/>
    <property type="molecule type" value="Genomic_DNA"/>
</dbReference>
<evidence type="ECO:0000256" key="3">
    <source>
        <dbReference type="ARBA" id="ARBA00022723"/>
    </source>
</evidence>
<dbReference type="InterPro" id="IPR037590">
    <property type="entry name" value="WDR24"/>
</dbReference>
<dbReference type="SMART" id="SM00320">
    <property type="entry name" value="WD40"/>
    <property type="match status" value="6"/>
</dbReference>
<evidence type="ECO:0000256" key="5">
    <source>
        <dbReference type="ARBA" id="ARBA00022771"/>
    </source>
</evidence>
<evidence type="ECO:0000256" key="1">
    <source>
        <dbReference type="ARBA" id="ARBA00008134"/>
    </source>
</evidence>
<dbReference type="GO" id="GO:0061700">
    <property type="term" value="C:GATOR2 complex"/>
    <property type="evidence" value="ECO:0007669"/>
    <property type="project" value="TreeGrafter"/>
</dbReference>
<feature type="repeat" description="WD" evidence="8">
    <location>
        <begin position="252"/>
        <end position="299"/>
    </location>
</feature>
<comment type="caution">
    <text evidence="11">The sequence shown here is derived from an EMBL/GenBank/DDBJ whole genome shotgun (WGS) entry which is preliminary data.</text>
</comment>